<sequence>MASSPSRRGSRASADAPAQPAVAAAAAHEASPENNSSVEMSNLAPQSAQEEPDASIPPPASTSTATPQEPAHEAADPQQPSSAPALVRSETEAIGPASDTPAAKPDPASGPQVVITLLLTSGARHPYKIDEKYLRKRNVTVEDMDPFNISVYTLKELIWRDWREEWEPRPSSPSSIRLISFGRMLDDKQPLKDCRFQAESPNVVHMTVKPQEVVDEEDAKTAKAGGRDHDDGETTARCRCVIL</sequence>
<dbReference type="InterPro" id="IPR029071">
    <property type="entry name" value="Ubiquitin-like_domsf"/>
</dbReference>
<dbReference type="PANTHER" id="PTHR13169:SF0">
    <property type="entry name" value="UBIQUITIN-LIKE PROTEIN 3"/>
    <property type="match status" value="1"/>
</dbReference>
<dbReference type="Proteomes" id="UP000774617">
    <property type="component" value="Unassembled WGS sequence"/>
</dbReference>
<organism evidence="3 4">
    <name type="scientific">Macrophomina phaseolina</name>
    <dbReference type="NCBI Taxonomy" id="35725"/>
    <lineage>
        <taxon>Eukaryota</taxon>
        <taxon>Fungi</taxon>
        <taxon>Dikarya</taxon>
        <taxon>Ascomycota</taxon>
        <taxon>Pezizomycotina</taxon>
        <taxon>Dothideomycetes</taxon>
        <taxon>Dothideomycetes incertae sedis</taxon>
        <taxon>Botryosphaeriales</taxon>
        <taxon>Botryosphaeriaceae</taxon>
        <taxon>Macrophomina</taxon>
    </lineage>
</organism>
<evidence type="ECO:0000313" key="4">
    <source>
        <dbReference type="Proteomes" id="UP000774617"/>
    </source>
</evidence>
<reference evidence="3 4" key="1">
    <citation type="journal article" date="2021" name="Nat. Commun.">
        <title>Genetic determinants of endophytism in the Arabidopsis root mycobiome.</title>
        <authorList>
            <person name="Mesny F."/>
            <person name="Miyauchi S."/>
            <person name="Thiergart T."/>
            <person name="Pickel B."/>
            <person name="Atanasova L."/>
            <person name="Karlsson M."/>
            <person name="Huettel B."/>
            <person name="Barry K.W."/>
            <person name="Haridas S."/>
            <person name="Chen C."/>
            <person name="Bauer D."/>
            <person name="Andreopoulos W."/>
            <person name="Pangilinan J."/>
            <person name="LaButti K."/>
            <person name="Riley R."/>
            <person name="Lipzen A."/>
            <person name="Clum A."/>
            <person name="Drula E."/>
            <person name="Henrissat B."/>
            <person name="Kohler A."/>
            <person name="Grigoriev I.V."/>
            <person name="Martin F.M."/>
            <person name="Hacquard S."/>
        </authorList>
    </citation>
    <scope>NUCLEOTIDE SEQUENCE [LARGE SCALE GENOMIC DNA]</scope>
    <source>
        <strain evidence="3 4">MPI-SDFR-AT-0080</strain>
    </source>
</reference>
<dbReference type="Pfam" id="PF13881">
    <property type="entry name" value="Rad60-SLD_2"/>
    <property type="match status" value="1"/>
</dbReference>
<evidence type="ECO:0000256" key="1">
    <source>
        <dbReference type="SAM" id="MobiDB-lite"/>
    </source>
</evidence>
<protein>
    <submittedName>
        <fullName evidence="3">Ubiquitin-related domain-containing protein</fullName>
    </submittedName>
</protein>
<dbReference type="PANTHER" id="PTHR13169">
    <property type="entry name" value="UBIQUITIN-LIKE PROTEIN 3 HCG-1 PROTEIN"/>
    <property type="match status" value="1"/>
</dbReference>
<dbReference type="EMBL" id="JAGTJR010000050">
    <property type="protein sequence ID" value="KAH7028291.1"/>
    <property type="molecule type" value="Genomic_DNA"/>
</dbReference>
<proteinExistence type="predicted"/>
<keyword evidence="4" id="KW-1185">Reference proteome</keyword>
<name>A0ABQ8FV22_9PEZI</name>
<feature type="compositionally biased region" description="Low complexity" evidence="1">
    <location>
        <begin position="1"/>
        <end position="29"/>
    </location>
</feature>
<feature type="region of interest" description="Disordered" evidence="1">
    <location>
        <begin position="1"/>
        <end position="89"/>
    </location>
</feature>
<gene>
    <name evidence="3" type="ORF">B0J12DRAFT_349970</name>
</gene>
<dbReference type="Gene3D" id="3.10.20.90">
    <property type="entry name" value="Phosphatidylinositol 3-kinase Catalytic Subunit, Chain A, domain 1"/>
    <property type="match status" value="1"/>
</dbReference>
<dbReference type="InterPro" id="IPR039540">
    <property type="entry name" value="UBL3-like_ubiquitin_dom"/>
</dbReference>
<accession>A0ABQ8FV22</accession>
<feature type="domain" description="UBL3-like ubiquitin" evidence="2">
    <location>
        <begin position="148"/>
        <end position="240"/>
    </location>
</feature>
<feature type="compositionally biased region" description="Low complexity" evidence="1">
    <location>
        <begin position="76"/>
        <end position="85"/>
    </location>
</feature>
<feature type="compositionally biased region" description="Polar residues" evidence="1">
    <location>
        <begin position="33"/>
        <end position="49"/>
    </location>
</feature>
<comment type="caution">
    <text evidence="3">The sequence shown here is derived from an EMBL/GenBank/DDBJ whole genome shotgun (WGS) entry which is preliminary data.</text>
</comment>
<dbReference type="InterPro" id="IPR040015">
    <property type="entry name" value="UBL3-like"/>
</dbReference>
<evidence type="ECO:0000259" key="2">
    <source>
        <dbReference type="Pfam" id="PF13881"/>
    </source>
</evidence>
<feature type="compositionally biased region" description="Basic and acidic residues" evidence="1">
    <location>
        <begin position="219"/>
        <end position="234"/>
    </location>
</feature>
<dbReference type="SUPFAM" id="SSF54236">
    <property type="entry name" value="Ubiquitin-like"/>
    <property type="match status" value="1"/>
</dbReference>
<evidence type="ECO:0000313" key="3">
    <source>
        <dbReference type="EMBL" id="KAH7028291.1"/>
    </source>
</evidence>
<feature type="region of interest" description="Disordered" evidence="1">
    <location>
        <begin position="215"/>
        <end position="234"/>
    </location>
</feature>